<accession>A0A9W7GBD5</accession>
<organism evidence="4 5">
    <name type="scientific">Triparma columacea</name>
    <dbReference type="NCBI Taxonomy" id="722753"/>
    <lineage>
        <taxon>Eukaryota</taxon>
        <taxon>Sar</taxon>
        <taxon>Stramenopiles</taxon>
        <taxon>Ochrophyta</taxon>
        <taxon>Bolidophyceae</taxon>
        <taxon>Parmales</taxon>
        <taxon>Triparmaceae</taxon>
        <taxon>Triparma</taxon>
    </lineage>
</organism>
<sequence length="190" mass="20784">MGPISEIQHEFISHKKACCCIPLSCSNSCMKGQMNERYTKCEDLRNLGGLAIDEDTGNPLGFIQLCLHGQPCEMHTPKPGECYVDTLAVLPSSRGRGVGTLLLSWAEGVALERSCDRMTLAVVSGNPAERLYKRTGYKVVDEGCVEKACVCVFVTAFFGRPYGICDANWGAKMMVKPLQQEVTAIAIERT</sequence>
<name>A0A9W7GBD5_9STRA</name>
<keyword evidence="2" id="KW-0012">Acyltransferase</keyword>
<dbReference type="Proteomes" id="UP001165065">
    <property type="component" value="Unassembled WGS sequence"/>
</dbReference>
<dbReference type="PROSITE" id="PS51186">
    <property type="entry name" value="GNAT"/>
    <property type="match status" value="1"/>
</dbReference>
<dbReference type="EMBL" id="BRYA01000093">
    <property type="protein sequence ID" value="GMI38898.1"/>
    <property type="molecule type" value="Genomic_DNA"/>
</dbReference>
<keyword evidence="1" id="KW-0808">Transferase</keyword>
<dbReference type="Gene3D" id="3.40.630.30">
    <property type="match status" value="1"/>
</dbReference>
<dbReference type="PANTHER" id="PTHR43420:SF44">
    <property type="entry name" value="ACETYLTRANSFERASE YPEA"/>
    <property type="match status" value="1"/>
</dbReference>
<proteinExistence type="predicted"/>
<dbReference type="Pfam" id="PF00583">
    <property type="entry name" value="Acetyltransf_1"/>
    <property type="match status" value="1"/>
</dbReference>
<gene>
    <name evidence="4" type="ORF">TrCOL_g3916</name>
</gene>
<dbReference type="OrthoDB" id="7305308at2759"/>
<protein>
    <recommendedName>
        <fullName evidence="3">N-acetyltransferase domain-containing protein</fullName>
    </recommendedName>
</protein>
<comment type="caution">
    <text evidence="4">The sequence shown here is derived from an EMBL/GenBank/DDBJ whole genome shotgun (WGS) entry which is preliminary data.</text>
</comment>
<evidence type="ECO:0000256" key="1">
    <source>
        <dbReference type="ARBA" id="ARBA00022679"/>
    </source>
</evidence>
<evidence type="ECO:0000313" key="5">
    <source>
        <dbReference type="Proteomes" id="UP001165065"/>
    </source>
</evidence>
<dbReference type="GO" id="GO:0016747">
    <property type="term" value="F:acyltransferase activity, transferring groups other than amino-acyl groups"/>
    <property type="evidence" value="ECO:0007669"/>
    <property type="project" value="InterPro"/>
</dbReference>
<evidence type="ECO:0000259" key="3">
    <source>
        <dbReference type="PROSITE" id="PS51186"/>
    </source>
</evidence>
<reference evidence="5" key="1">
    <citation type="journal article" date="2023" name="Commun. Biol.">
        <title>Genome analysis of Parmales, the sister group of diatoms, reveals the evolutionary specialization of diatoms from phago-mixotrophs to photoautotrophs.</title>
        <authorList>
            <person name="Ban H."/>
            <person name="Sato S."/>
            <person name="Yoshikawa S."/>
            <person name="Yamada K."/>
            <person name="Nakamura Y."/>
            <person name="Ichinomiya M."/>
            <person name="Sato N."/>
            <person name="Blanc-Mathieu R."/>
            <person name="Endo H."/>
            <person name="Kuwata A."/>
            <person name="Ogata H."/>
        </authorList>
    </citation>
    <scope>NUCLEOTIDE SEQUENCE [LARGE SCALE GENOMIC DNA]</scope>
</reference>
<evidence type="ECO:0000256" key="2">
    <source>
        <dbReference type="ARBA" id="ARBA00023315"/>
    </source>
</evidence>
<dbReference type="PANTHER" id="PTHR43420">
    <property type="entry name" value="ACETYLTRANSFERASE"/>
    <property type="match status" value="1"/>
</dbReference>
<feature type="domain" description="N-acetyltransferase" evidence="3">
    <location>
        <begin position="5"/>
        <end position="179"/>
    </location>
</feature>
<dbReference type="InterPro" id="IPR016181">
    <property type="entry name" value="Acyl_CoA_acyltransferase"/>
</dbReference>
<keyword evidence="5" id="KW-1185">Reference proteome</keyword>
<dbReference type="CDD" id="cd04301">
    <property type="entry name" value="NAT_SF"/>
    <property type="match status" value="1"/>
</dbReference>
<dbReference type="SUPFAM" id="SSF55729">
    <property type="entry name" value="Acyl-CoA N-acyltransferases (Nat)"/>
    <property type="match status" value="1"/>
</dbReference>
<dbReference type="InterPro" id="IPR050680">
    <property type="entry name" value="YpeA/RimI_acetyltransf"/>
</dbReference>
<dbReference type="AlphaFoldDB" id="A0A9W7GBD5"/>
<evidence type="ECO:0000313" key="4">
    <source>
        <dbReference type="EMBL" id="GMI38898.1"/>
    </source>
</evidence>
<dbReference type="InterPro" id="IPR000182">
    <property type="entry name" value="GNAT_dom"/>
</dbReference>